<evidence type="ECO:0000256" key="6">
    <source>
        <dbReference type="SAM" id="SignalP"/>
    </source>
</evidence>
<keyword evidence="8" id="KW-1185">Reference proteome</keyword>
<keyword evidence="2" id="KW-1134">Transmembrane beta strand</keyword>
<evidence type="ECO:0000256" key="5">
    <source>
        <dbReference type="ARBA" id="ARBA00023237"/>
    </source>
</evidence>
<feature type="chain" id="PRO_5045369972" evidence="6">
    <location>
        <begin position="20"/>
        <end position="158"/>
    </location>
</feature>
<keyword evidence="3" id="KW-0812">Transmembrane</keyword>
<keyword evidence="4" id="KW-0472">Membrane</keyword>
<evidence type="ECO:0000256" key="1">
    <source>
        <dbReference type="ARBA" id="ARBA00004442"/>
    </source>
</evidence>
<proteinExistence type="predicted"/>
<keyword evidence="6" id="KW-0732">Signal</keyword>
<feature type="signal peptide" evidence="6">
    <location>
        <begin position="1"/>
        <end position="19"/>
    </location>
</feature>
<comment type="caution">
    <text evidence="7">The sequence shown here is derived from an EMBL/GenBank/DDBJ whole genome shotgun (WGS) entry which is preliminary data.</text>
</comment>
<name>A0ABT8CXZ0_9FLAO</name>
<gene>
    <name evidence="7" type="ORF">QW060_18735</name>
</gene>
<evidence type="ECO:0000313" key="8">
    <source>
        <dbReference type="Proteomes" id="UP001242368"/>
    </source>
</evidence>
<keyword evidence="5" id="KW-0998">Cell outer membrane</keyword>
<dbReference type="Gene3D" id="1.20.1600.10">
    <property type="entry name" value="Outer membrane efflux proteins (OEP)"/>
    <property type="match status" value="1"/>
</dbReference>
<dbReference type="RefSeq" id="WP_290364916.1">
    <property type="nucleotide sequence ID" value="NZ_JAUFQU010000016.1"/>
</dbReference>
<dbReference type="SUPFAM" id="SSF56954">
    <property type="entry name" value="Outer membrane efflux proteins (OEP)"/>
    <property type="match status" value="1"/>
</dbReference>
<dbReference type="PANTHER" id="PTHR30026:SF20">
    <property type="entry name" value="OUTER MEMBRANE PROTEIN TOLC"/>
    <property type="match status" value="1"/>
</dbReference>
<accession>A0ABT8CXZ0</accession>
<reference evidence="8" key="1">
    <citation type="journal article" date="2019" name="Int. J. Syst. Evol. Microbiol.">
        <title>The Global Catalogue of Microorganisms (GCM) 10K type strain sequencing project: providing services to taxonomists for standard genome sequencing and annotation.</title>
        <authorList>
            <consortium name="The Broad Institute Genomics Platform"/>
            <consortium name="The Broad Institute Genome Sequencing Center for Infectious Disease"/>
            <person name="Wu L."/>
            <person name="Ma J."/>
        </authorList>
    </citation>
    <scope>NUCLEOTIDE SEQUENCE [LARGE SCALE GENOMIC DNA]</scope>
    <source>
        <strain evidence="8">CECT 7184</strain>
    </source>
</reference>
<sequence>MKYKLTILATLLLGVFAQAQEQLSLKDAIEYALANKADAVKAKLDIQNSEHKIAEVRAMALPQITVSGDLTYNAILQKSALPGDILGQPGTTILVPFGQPWQSTASANLDQQIFNQAVFTGLKAARTTREFYQINNTLTEEQVIDPILTVSFFLALLT</sequence>
<evidence type="ECO:0000256" key="4">
    <source>
        <dbReference type="ARBA" id="ARBA00023136"/>
    </source>
</evidence>
<evidence type="ECO:0000256" key="2">
    <source>
        <dbReference type="ARBA" id="ARBA00022452"/>
    </source>
</evidence>
<comment type="subcellular location">
    <subcellularLocation>
        <location evidence="1">Cell outer membrane</location>
    </subcellularLocation>
</comment>
<protein>
    <submittedName>
        <fullName evidence="7">TolC family protein</fullName>
    </submittedName>
</protein>
<dbReference type="Proteomes" id="UP001242368">
    <property type="component" value="Unassembled WGS sequence"/>
</dbReference>
<organism evidence="7 8">
    <name type="scientific">Paenimyroides ceti</name>
    <dbReference type="NCBI Taxonomy" id="395087"/>
    <lineage>
        <taxon>Bacteria</taxon>
        <taxon>Pseudomonadati</taxon>
        <taxon>Bacteroidota</taxon>
        <taxon>Flavobacteriia</taxon>
        <taxon>Flavobacteriales</taxon>
        <taxon>Flavobacteriaceae</taxon>
        <taxon>Paenimyroides</taxon>
    </lineage>
</organism>
<evidence type="ECO:0000256" key="3">
    <source>
        <dbReference type="ARBA" id="ARBA00022692"/>
    </source>
</evidence>
<dbReference type="InterPro" id="IPR051906">
    <property type="entry name" value="TolC-like"/>
</dbReference>
<dbReference type="PANTHER" id="PTHR30026">
    <property type="entry name" value="OUTER MEMBRANE PROTEIN TOLC"/>
    <property type="match status" value="1"/>
</dbReference>
<evidence type="ECO:0000313" key="7">
    <source>
        <dbReference type="EMBL" id="MDN3709095.1"/>
    </source>
</evidence>
<dbReference type="EMBL" id="JAUFQU010000016">
    <property type="protein sequence ID" value="MDN3709095.1"/>
    <property type="molecule type" value="Genomic_DNA"/>
</dbReference>